<reference evidence="4" key="1">
    <citation type="submission" date="2020-10" db="EMBL/GenBank/DDBJ databases">
        <authorList>
            <person name="Hahn C.J."/>
            <person name="Laso-Perez R."/>
            <person name="Vulcano F."/>
            <person name="Vaziourakis K.-M."/>
            <person name="Stokke R."/>
            <person name="Steen I.H."/>
            <person name="Teske A."/>
            <person name="Boetius A."/>
            <person name="Liebeke M."/>
            <person name="Amann R."/>
            <person name="Knittel K."/>
        </authorList>
    </citation>
    <scope>NUCLEOTIDE SEQUENCE</scope>
    <source>
        <strain evidence="4">Gfbio:e3339647-f889-4370-9287-4fb5cb688e4c:AG392J18_GoMArc1</strain>
    </source>
</reference>
<dbReference type="PANTHER" id="PTHR39673:SF5">
    <property type="entry name" value="TUNGSTEN-CONTAINING FORMYLMETHANOFURAN DEHYDROGENASE 2 SUBUNIT C"/>
    <property type="match status" value="1"/>
</dbReference>
<dbReference type="Proteomes" id="UP000612009">
    <property type="component" value="Unassembled WGS sequence"/>
</dbReference>
<dbReference type="Gene3D" id="2.160.20.60">
    <property type="entry name" value="Glutamate synthase, alpha subunit, C-terminal domain"/>
    <property type="match status" value="2"/>
</dbReference>
<dbReference type="InterPro" id="IPR017550">
    <property type="entry name" value="Formylmethanofuran_DH_suC"/>
</dbReference>
<dbReference type="InterPro" id="IPR036485">
    <property type="entry name" value="Glu_synth_asu_C_sf"/>
</dbReference>
<dbReference type="NCBIfam" id="TIGR03122">
    <property type="entry name" value="one_C_dehyd_C"/>
    <property type="match status" value="1"/>
</dbReference>
<name>A0A811TA07_9EURY</name>
<evidence type="ECO:0000313" key="4">
    <source>
        <dbReference type="EMBL" id="CAD6492560.1"/>
    </source>
</evidence>
<dbReference type="PANTHER" id="PTHR39673">
    <property type="entry name" value="TUNGSTEN FORMYLMETHANOFURAN DEHYDROGENASE, SUBUNIT C (FWDC)"/>
    <property type="match status" value="1"/>
</dbReference>
<protein>
    <recommendedName>
        <fullName evidence="2">formylmethanofuran dehydrogenase</fullName>
        <ecNumber evidence="2">1.2.7.12</ecNumber>
    </recommendedName>
</protein>
<comment type="pathway">
    <text evidence="1">One-carbon metabolism; methanogenesis from CO(2); 5,10-methenyl-5,6,7,8-tetrahydromethanopterin from CO(2): step 1/3.</text>
</comment>
<evidence type="ECO:0000313" key="5">
    <source>
        <dbReference type="Proteomes" id="UP000612009"/>
    </source>
</evidence>
<accession>A0A811TA07</accession>
<dbReference type="CDD" id="cd00980">
    <property type="entry name" value="FwdC/FmdC"/>
    <property type="match status" value="1"/>
</dbReference>
<sequence length="253" mass="27091">MQTVTLTPIMQSKISIEAETITPDNFAGKTREEIENITIWEGNHKTRLFEFFKIALEGKDSPENTKIIINGTIPRVKRVGEGMTDGMILINGDVDMHVGAKMRGGVITVKGNADSWAGREMKGGEIIIGGDAGYYLGAGYRGESCGMRGGKIIVFGDVKDYAGEHICGGEILIKGNAGLMPGISNNGGIITIEGNTEIPGAEMKKGTIKINGVVETLVPSYKQEDDEEIDGIVYNKYTGDVVAGGKGSLYIKK</sequence>
<dbReference type="SUPFAM" id="SSF69336">
    <property type="entry name" value="Alpha subunit of glutamate synthase, C-terminal domain"/>
    <property type="match status" value="1"/>
</dbReference>
<dbReference type="UniPathway" id="UPA00640">
    <property type="reaction ID" value="UER00692"/>
</dbReference>
<organism evidence="4 5">
    <name type="scientific">Candidatus Argoarchaeum ethanivorans</name>
    <dbReference type="NCBI Taxonomy" id="2608793"/>
    <lineage>
        <taxon>Archaea</taxon>
        <taxon>Methanobacteriati</taxon>
        <taxon>Methanobacteriota</taxon>
        <taxon>Stenosarchaea group</taxon>
        <taxon>Methanomicrobia</taxon>
        <taxon>Methanosarcinales</taxon>
        <taxon>Methanosarcinales incertae sedis</taxon>
        <taxon>GOM Arc I cluster</taxon>
        <taxon>Candidatus Argoarchaeum</taxon>
    </lineage>
</organism>
<dbReference type="GO" id="GO:0018493">
    <property type="term" value="F:formylmethanofuran dehydrogenase activity"/>
    <property type="evidence" value="ECO:0007669"/>
    <property type="project" value="UniProtKB-EC"/>
</dbReference>
<proteinExistence type="predicted"/>
<gene>
    <name evidence="4" type="primary">fwdC</name>
    <name evidence="4" type="ORF">LAKADJCE_00326</name>
</gene>
<evidence type="ECO:0000256" key="2">
    <source>
        <dbReference type="ARBA" id="ARBA00012692"/>
    </source>
</evidence>
<comment type="catalytic activity">
    <reaction evidence="3">
        <text>N-formylmethanofuran + 2 oxidized [2Fe-2S]-[ferredoxin] + H2O = methanofuran + 2 reduced [2Fe-2S]-[ferredoxin] + CO2 + H(+)</text>
        <dbReference type="Rhea" id="RHEA:19841"/>
        <dbReference type="Rhea" id="RHEA-COMP:10000"/>
        <dbReference type="Rhea" id="RHEA-COMP:10001"/>
        <dbReference type="ChEBI" id="CHEBI:15377"/>
        <dbReference type="ChEBI" id="CHEBI:15378"/>
        <dbReference type="ChEBI" id="CHEBI:16526"/>
        <dbReference type="ChEBI" id="CHEBI:33737"/>
        <dbReference type="ChEBI" id="CHEBI:33738"/>
        <dbReference type="ChEBI" id="CHEBI:57727"/>
        <dbReference type="ChEBI" id="CHEBI:58151"/>
        <dbReference type="EC" id="1.2.7.12"/>
    </reaction>
</comment>
<evidence type="ECO:0000256" key="1">
    <source>
        <dbReference type="ARBA" id="ARBA00004830"/>
    </source>
</evidence>
<evidence type="ECO:0000256" key="3">
    <source>
        <dbReference type="ARBA" id="ARBA00048228"/>
    </source>
</evidence>
<keyword evidence="4" id="KW-0560">Oxidoreductase</keyword>
<dbReference type="EMBL" id="CAJHIR010000014">
    <property type="protein sequence ID" value="CAD6492560.1"/>
    <property type="molecule type" value="Genomic_DNA"/>
</dbReference>
<dbReference type="EC" id="1.2.7.12" evidence="2"/>
<comment type="caution">
    <text evidence="4">The sequence shown here is derived from an EMBL/GenBank/DDBJ whole genome shotgun (WGS) entry which is preliminary data.</text>
</comment>
<dbReference type="GO" id="GO:0019386">
    <property type="term" value="P:methanogenesis, from carbon dioxide"/>
    <property type="evidence" value="ECO:0007669"/>
    <property type="project" value="UniProtKB-UniPathway"/>
</dbReference>
<dbReference type="AlphaFoldDB" id="A0A811TA07"/>
<dbReference type="GO" id="GO:0046914">
    <property type="term" value="F:transition metal ion binding"/>
    <property type="evidence" value="ECO:0007669"/>
    <property type="project" value="InterPro"/>
</dbReference>